<reference evidence="1" key="1">
    <citation type="submission" date="2020-05" db="EMBL/GenBank/DDBJ databases">
        <title>Mycena genomes resolve the evolution of fungal bioluminescence.</title>
        <authorList>
            <person name="Tsai I.J."/>
        </authorList>
    </citation>
    <scope>NUCLEOTIDE SEQUENCE</scope>
    <source>
        <strain evidence="1">160909Yilan</strain>
    </source>
</reference>
<evidence type="ECO:0000313" key="1">
    <source>
        <dbReference type="EMBL" id="KAF7359487.1"/>
    </source>
</evidence>
<name>A0A8H7D4X3_9AGAR</name>
<dbReference type="OrthoDB" id="3049698at2759"/>
<accession>A0A8H7D4X3</accession>
<dbReference type="Proteomes" id="UP000623467">
    <property type="component" value="Unassembled WGS sequence"/>
</dbReference>
<organism evidence="1 2">
    <name type="scientific">Mycena sanguinolenta</name>
    <dbReference type="NCBI Taxonomy" id="230812"/>
    <lineage>
        <taxon>Eukaryota</taxon>
        <taxon>Fungi</taxon>
        <taxon>Dikarya</taxon>
        <taxon>Basidiomycota</taxon>
        <taxon>Agaricomycotina</taxon>
        <taxon>Agaricomycetes</taxon>
        <taxon>Agaricomycetidae</taxon>
        <taxon>Agaricales</taxon>
        <taxon>Marasmiineae</taxon>
        <taxon>Mycenaceae</taxon>
        <taxon>Mycena</taxon>
    </lineage>
</organism>
<proteinExistence type="predicted"/>
<dbReference type="EMBL" id="JACAZH010000009">
    <property type="protein sequence ID" value="KAF7359487.1"/>
    <property type="molecule type" value="Genomic_DNA"/>
</dbReference>
<keyword evidence="2" id="KW-1185">Reference proteome</keyword>
<comment type="caution">
    <text evidence="1">The sequence shown here is derived from an EMBL/GenBank/DDBJ whole genome shotgun (WGS) entry which is preliminary data.</text>
</comment>
<evidence type="ECO:0000313" key="2">
    <source>
        <dbReference type="Proteomes" id="UP000623467"/>
    </source>
</evidence>
<protein>
    <submittedName>
        <fullName evidence="1">SWIM-type domain-containing protein</fullName>
    </submittedName>
</protein>
<sequence>MTAATQHRRCNALTATHAKRRSQSVICTLGVADCSHSQQGCNAMRSLRLTQKWHSRCENGCARFTHVDKDMAEIGVLKDVWNAKISLCWWHLRRAVRIRLASSKLATTPYDAAGANAEFSFIDVQFVPLGQVDGEEYEGGVHENIISIIPASERRETMEMPNGLRITITIPATQAPPQSVACEGAPAGVRGSKMATATPAKEIRHVWRTRGHWYHCEGDTSSDDQKRSRD</sequence>
<gene>
    <name evidence="1" type="ORF">MSAN_01291500</name>
</gene>
<dbReference type="AlphaFoldDB" id="A0A8H7D4X3"/>